<evidence type="ECO:0000256" key="3">
    <source>
        <dbReference type="SAM" id="Phobius"/>
    </source>
</evidence>
<accession>A0A1Y2HLC8</accession>
<feature type="compositionally biased region" description="Low complexity" evidence="2">
    <location>
        <begin position="243"/>
        <end position="258"/>
    </location>
</feature>
<feature type="compositionally biased region" description="Acidic residues" evidence="2">
    <location>
        <begin position="841"/>
        <end position="857"/>
    </location>
</feature>
<feature type="compositionally biased region" description="Polar residues" evidence="2">
    <location>
        <begin position="73"/>
        <end position="82"/>
    </location>
</feature>
<reference evidence="4 5" key="1">
    <citation type="submission" date="2016-07" db="EMBL/GenBank/DDBJ databases">
        <title>Pervasive Adenine N6-methylation of Active Genes in Fungi.</title>
        <authorList>
            <consortium name="DOE Joint Genome Institute"/>
            <person name="Mondo S.J."/>
            <person name="Dannebaum R.O."/>
            <person name="Kuo R.C."/>
            <person name="Labutti K."/>
            <person name="Haridas S."/>
            <person name="Kuo A."/>
            <person name="Salamov A."/>
            <person name="Ahrendt S.R."/>
            <person name="Lipzen A."/>
            <person name="Sullivan W."/>
            <person name="Andreopoulos W.B."/>
            <person name="Clum A."/>
            <person name="Lindquist E."/>
            <person name="Daum C."/>
            <person name="Ramamoorthy G.K."/>
            <person name="Gryganskyi A."/>
            <person name="Culley D."/>
            <person name="Magnuson J.K."/>
            <person name="James T.Y."/>
            <person name="O'Malley M.A."/>
            <person name="Stajich J.E."/>
            <person name="Spatafora J.W."/>
            <person name="Visel A."/>
            <person name="Grigoriev I.V."/>
        </authorList>
    </citation>
    <scope>NUCLEOTIDE SEQUENCE [LARGE SCALE GENOMIC DNA]</scope>
    <source>
        <strain evidence="4 5">PL171</strain>
    </source>
</reference>
<feature type="compositionally biased region" description="Basic and acidic residues" evidence="2">
    <location>
        <begin position="372"/>
        <end position="386"/>
    </location>
</feature>
<feature type="compositionally biased region" description="Pro residues" evidence="2">
    <location>
        <begin position="133"/>
        <end position="143"/>
    </location>
</feature>
<evidence type="ECO:0000256" key="2">
    <source>
        <dbReference type="SAM" id="MobiDB-lite"/>
    </source>
</evidence>
<feature type="compositionally biased region" description="Polar residues" evidence="2">
    <location>
        <begin position="24"/>
        <end position="44"/>
    </location>
</feature>
<feature type="region of interest" description="Disordered" evidence="2">
    <location>
        <begin position="1"/>
        <end position="153"/>
    </location>
</feature>
<evidence type="ECO:0000313" key="5">
    <source>
        <dbReference type="Proteomes" id="UP000193411"/>
    </source>
</evidence>
<feature type="coiled-coil region" evidence="1">
    <location>
        <begin position="522"/>
        <end position="626"/>
    </location>
</feature>
<dbReference type="AlphaFoldDB" id="A0A1Y2HLC8"/>
<name>A0A1Y2HLC8_9FUNG</name>
<feature type="compositionally biased region" description="Pro residues" evidence="2">
    <location>
        <begin position="884"/>
        <end position="894"/>
    </location>
</feature>
<feature type="region of interest" description="Disordered" evidence="2">
    <location>
        <begin position="838"/>
        <end position="920"/>
    </location>
</feature>
<feature type="compositionally biased region" description="Low complexity" evidence="2">
    <location>
        <begin position="113"/>
        <end position="132"/>
    </location>
</feature>
<keyword evidence="3" id="KW-0472">Membrane</keyword>
<feature type="compositionally biased region" description="Low complexity" evidence="2">
    <location>
        <begin position="83"/>
        <end position="105"/>
    </location>
</feature>
<keyword evidence="5" id="KW-1185">Reference proteome</keyword>
<feature type="compositionally biased region" description="Pro residues" evidence="2">
    <location>
        <begin position="54"/>
        <end position="64"/>
    </location>
</feature>
<feature type="transmembrane region" description="Helical" evidence="3">
    <location>
        <begin position="946"/>
        <end position="969"/>
    </location>
</feature>
<sequence length="1030" mass="112606">MNAHRRAQPFVHQPPPQQRPIGSGLQQRNPASRQQSTAAITQNGPMHQQQQPQQPQPGSPPIPTHDPTRKRSQFLSDELFQTNNNNVGGNPQQPAHQQSQLQQPQSYLFRNDPPATSFSTAAPAAARTNPPSFLNPPTNPTKPPQHQKPQDPAQWSLSDLLADILRDKDTVTIIDFLSTVIDHERLYDVTLVEDSFMNMLFQWTEENDCADMPMSQEDLLVLLDQLKEVNDIKDDDSNAAAHGQGQQLPSDQQQQGDDNGFVDQRFFTVMTPGTPAAKRFSALTPAKQRMFMQIVTPLSMRKRGIHPPTRQPQFGAGGGAPSGIPKPTTFESRIPRPTALGAKSAAGALQPHEQHQHHNQHGQHQPWSTDPVAKESDDHHYMHEQQRAPSDIAITDHHPPLTGDFWLSDQDAAQPTFPPPAANDKDGHHQRQRPSPADQPDAPLRYHDLFGSDIPAPAEMDHVPAHQHQQKQAAAKYGLYSGAANINNTGSPEHADLGTPISALPSRNAFLARGTAAERDLLLEYETQIQTLNHHVASLKSQVQQYKQQVAEAAEHEAQIMHAIDEFHAHARKLKRKIQWYHDELHKARAEVDEAVRREEALMGKVDELEREAKEARDREVSVQEECRQVVEEWRAVLAERDELQVMLYEARKDGAVSSGAPALAGGKGSEIGGQAAGGRQFADAGAGSMSLGAELISGSGAALMGNMDPDTALRMGRLEAENEHLRRLVNAHGGNQGGGGRNLIPKVHAEVQAGKSAWDPEEPAVMCDAEVMVRPDRFPCGTQYMDPEKVAQWAEMGIIEDEPDTMVSGLHDDYDAGEGIGGMTDIVDNEQEVGLSVVPEGEEEVEEEERMEEAELPDPMSPTPVRVAGPGGSTLFDRHRPSAPRPLSQPQPSAPSVATPPSLKTSPRKSDKPSLMSQAGFDKRISLRDRIKLLTTGSVLGKPGLLVFGVVVLALLGVIAAVLVHVIMWPSHGTGSGFGGLGPDFNDDIDGTLEPLIESSPVLDPGYYCLIGIRHRVEDVLDAAPESDL</sequence>
<dbReference type="Gene3D" id="1.10.287.1490">
    <property type="match status" value="1"/>
</dbReference>
<protein>
    <submittedName>
        <fullName evidence="4">Uncharacterized protein</fullName>
    </submittedName>
</protein>
<dbReference type="OrthoDB" id="10692672at2759"/>
<feature type="region of interest" description="Disordered" evidence="2">
    <location>
        <begin position="299"/>
        <end position="446"/>
    </location>
</feature>
<keyword evidence="1" id="KW-0175">Coiled coil</keyword>
<keyword evidence="3" id="KW-0812">Transmembrane</keyword>
<organism evidence="4 5">
    <name type="scientific">Catenaria anguillulae PL171</name>
    <dbReference type="NCBI Taxonomy" id="765915"/>
    <lineage>
        <taxon>Eukaryota</taxon>
        <taxon>Fungi</taxon>
        <taxon>Fungi incertae sedis</taxon>
        <taxon>Blastocladiomycota</taxon>
        <taxon>Blastocladiomycetes</taxon>
        <taxon>Blastocladiales</taxon>
        <taxon>Catenariaceae</taxon>
        <taxon>Catenaria</taxon>
    </lineage>
</organism>
<keyword evidence="3" id="KW-1133">Transmembrane helix</keyword>
<evidence type="ECO:0000313" key="4">
    <source>
        <dbReference type="EMBL" id="ORZ35375.1"/>
    </source>
</evidence>
<proteinExistence type="predicted"/>
<gene>
    <name evidence="4" type="ORF">BCR44DRAFT_40633</name>
</gene>
<dbReference type="Proteomes" id="UP000193411">
    <property type="component" value="Unassembled WGS sequence"/>
</dbReference>
<feature type="region of interest" description="Disordered" evidence="2">
    <location>
        <begin position="235"/>
        <end position="259"/>
    </location>
</feature>
<evidence type="ECO:0000256" key="1">
    <source>
        <dbReference type="SAM" id="Coils"/>
    </source>
</evidence>
<dbReference type="EMBL" id="MCFL01000022">
    <property type="protein sequence ID" value="ORZ35375.1"/>
    <property type="molecule type" value="Genomic_DNA"/>
</dbReference>
<comment type="caution">
    <text evidence="4">The sequence shown here is derived from an EMBL/GenBank/DDBJ whole genome shotgun (WGS) entry which is preliminary data.</text>
</comment>